<name>A0ABD6AJW7_9EURY</name>
<dbReference type="PANTHER" id="PTHR37953">
    <property type="entry name" value="UPF0127 PROTEIN MJ1496"/>
    <property type="match status" value="1"/>
</dbReference>
<dbReference type="PANTHER" id="PTHR37953:SF1">
    <property type="entry name" value="UPF0127 PROTEIN MJ1496"/>
    <property type="match status" value="1"/>
</dbReference>
<dbReference type="EMBL" id="JBHTBL010000005">
    <property type="protein sequence ID" value="MFC7324564.1"/>
    <property type="molecule type" value="Genomic_DNA"/>
</dbReference>
<dbReference type="RefSeq" id="WP_256409044.1">
    <property type="nucleotide sequence ID" value="NZ_JANHDN010000004.1"/>
</dbReference>
<dbReference type="PROSITE" id="PS51257">
    <property type="entry name" value="PROKAR_LIPOPROTEIN"/>
    <property type="match status" value="1"/>
</dbReference>
<dbReference type="InterPro" id="IPR003795">
    <property type="entry name" value="DUF192"/>
</dbReference>
<dbReference type="Gene3D" id="2.60.120.1140">
    <property type="entry name" value="Protein of unknown function DUF192"/>
    <property type="match status" value="1"/>
</dbReference>
<feature type="region of interest" description="Disordered" evidence="1">
    <location>
        <begin position="17"/>
        <end position="69"/>
    </location>
</feature>
<keyword evidence="3" id="KW-1185">Reference proteome</keyword>
<dbReference type="Pfam" id="PF02643">
    <property type="entry name" value="DUF192"/>
    <property type="match status" value="1"/>
</dbReference>
<evidence type="ECO:0000313" key="3">
    <source>
        <dbReference type="Proteomes" id="UP001596545"/>
    </source>
</evidence>
<reference evidence="2 3" key="1">
    <citation type="journal article" date="2019" name="Int. J. Syst. Evol. Microbiol.">
        <title>The Global Catalogue of Microorganisms (GCM) 10K type strain sequencing project: providing services to taxonomists for standard genome sequencing and annotation.</title>
        <authorList>
            <consortium name="The Broad Institute Genomics Platform"/>
            <consortium name="The Broad Institute Genome Sequencing Center for Infectious Disease"/>
            <person name="Wu L."/>
            <person name="Ma J."/>
        </authorList>
    </citation>
    <scope>NUCLEOTIDE SEQUENCE [LARGE SCALE GENOMIC DNA]</scope>
    <source>
        <strain evidence="2 3">CGMCC 1.12554</strain>
    </source>
</reference>
<gene>
    <name evidence="2" type="ORF">ACFQMF_08230</name>
</gene>
<comment type="caution">
    <text evidence="2">The sequence shown here is derived from an EMBL/GenBank/DDBJ whole genome shotgun (WGS) entry which is preliminary data.</text>
</comment>
<organism evidence="2 3">
    <name type="scientific">Halorubrum rutilum</name>
    <dbReference type="NCBI Taxonomy" id="1364933"/>
    <lineage>
        <taxon>Archaea</taxon>
        <taxon>Methanobacteriati</taxon>
        <taxon>Methanobacteriota</taxon>
        <taxon>Stenosarchaea group</taxon>
        <taxon>Halobacteria</taxon>
        <taxon>Halobacteriales</taxon>
        <taxon>Haloferacaceae</taxon>
        <taxon>Halorubrum</taxon>
    </lineage>
</organism>
<dbReference type="InterPro" id="IPR038695">
    <property type="entry name" value="Saro_0823-like_sf"/>
</dbReference>
<protein>
    <submittedName>
        <fullName evidence="2">DUF192 domain-containing protein</fullName>
    </submittedName>
</protein>
<dbReference type="AlphaFoldDB" id="A0ABD6AJW7"/>
<accession>A0ABD6AJW7</accession>
<evidence type="ECO:0000256" key="1">
    <source>
        <dbReference type="SAM" id="MobiDB-lite"/>
    </source>
</evidence>
<dbReference type="Proteomes" id="UP001596545">
    <property type="component" value="Unassembled WGS sequence"/>
</dbReference>
<proteinExistence type="predicted"/>
<sequence length="197" mass="20587">MRRRELFRAVGAGSIGALAGCAGLGPTGSDGRAGDGGGNGDDGDRNGDGNDGEDSGGATEWPSGPYADYDATPVAVRTADGDRLGTVTAAIAETGDQRFLGLSDAETLPEDAGLLFVFPAERESLTFVMREMDFGIDIVYADSEGTITRIHHAPEPGPNEDGSEQEYPGSGRYVLEVPYKWTDDHGVEAGDVLAFEL</sequence>
<evidence type="ECO:0000313" key="2">
    <source>
        <dbReference type="EMBL" id="MFC7324564.1"/>
    </source>
</evidence>